<organism evidence="6 7">
    <name type="scientific">Diaporthe eres</name>
    <name type="common">Phomopsis oblonga</name>
    <dbReference type="NCBI Taxonomy" id="83184"/>
    <lineage>
        <taxon>Eukaryota</taxon>
        <taxon>Fungi</taxon>
        <taxon>Dikarya</taxon>
        <taxon>Ascomycota</taxon>
        <taxon>Pezizomycotina</taxon>
        <taxon>Sordariomycetes</taxon>
        <taxon>Sordariomycetidae</taxon>
        <taxon>Diaporthales</taxon>
        <taxon>Diaporthaceae</taxon>
        <taxon>Diaporthe</taxon>
        <taxon>Diaporthe eres species complex</taxon>
    </lineage>
</organism>
<comment type="similarity">
    <text evidence="1">Belongs to the metallo-beta-lactamase superfamily.</text>
</comment>
<dbReference type="PANTHER" id="PTHR42978:SF5">
    <property type="entry name" value="METALLO-BETA-LACTAMASE DOMAIN-CONTAINING PROTEIN"/>
    <property type="match status" value="1"/>
</dbReference>
<dbReference type="InterPro" id="IPR051013">
    <property type="entry name" value="MBL_superfamily_lactonases"/>
</dbReference>
<evidence type="ECO:0000259" key="5">
    <source>
        <dbReference type="SMART" id="SM00849"/>
    </source>
</evidence>
<dbReference type="Pfam" id="PF00753">
    <property type="entry name" value="Lactamase_B"/>
    <property type="match status" value="1"/>
</dbReference>
<protein>
    <recommendedName>
        <fullName evidence="5">Metallo-beta-lactamase domain-containing protein</fullName>
    </recommendedName>
</protein>
<feature type="domain" description="Metallo-beta-lactamase" evidence="5">
    <location>
        <begin position="366"/>
        <end position="583"/>
    </location>
</feature>
<dbReference type="Gene3D" id="3.60.15.10">
    <property type="entry name" value="Ribonuclease Z/Hydroxyacylglutathione hydrolase-like"/>
    <property type="match status" value="1"/>
</dbReference>
<evidence type="ECO:0000313" key="6">
    <source>
        <dbReference type="EMBL" id="KAK7716068.1"/>
    </source>
</evidence>
<dbReference type="InterPro" id="IPR036866">
    <property type="entry name" value="RibonucZ/Hydroxyglut_hydro"/>
</dbReference>
<dbReference type="PANTHER" id="PTHR42978">
    <property type="entry name" value="QUORUM-QUENCHING LACTONASE YTNP-RELATED-RELATED"/>
    <property type="match status" value="1"/>
</dbReference>
<evidence type="ECO:0000256" key="1">
    <source>
        <dbReference type="ARBA" id="ARBA00007749"/>
    </source>
</evidence>
<accession>A0ABR1NUZ6</accession>
<dbReference type="InterPro" id="IPR001279">
    <property type="entry name" value="Metallo-B-lactamas"/>
</dbReference>
<dbReference type="EMBL" id="JAKNSF020000100">
    <property type="protein sequence ID" value="KAK7716068.1"/>
    <property type="molecule type" value="Genomic_DNA"/>
</dbReference>
<evidence type="ECO:0000256" key="3">
    <source>
        <dbReference type="ARBA" id="ARBA00022801"/>
    </source>
</evidence>
<evidence type="ECO:0000313" key="7">
    <source>
        <dbReference type="Proteomes" id="UP001430848"/>
    </source>
</evidence>
<keyword evidence="7" id="KW-1185">Reference proteome</keyword>
<proteinExistence type="inferred from homology"/>
<comment type="caution">
    <text evidence="6">The sequence shown here is derived from an EMBL/GenBank/DDBJ whole genome shotgun (WGS) entry which is preliminary data.</text>
</comment>
<reference evidence="6 7" key="1">
    <citation type="submission" date="2024-02" db="EMBL/GenBank/DDBJ databases">
        <title>De novo assembly and annotation of 12 fungi associated with fruit tree decline syndrome in Ontario, Canada.</title>
        <authorList>
            <person name="Sulman M."/>
            <person name="Ellouze W."/>
            <person name="Ilyukhin E."/>
        </authorList>
    </citation>
    <scope>NUCLEOTIDE SEQUENCE [LARGE SCALE GENOMIC DNA]</scope>
    <source>
        <strain evidence="6 7">M169</strain>
    </source>
</reference>
<gene>
    <name evidence="6" type="ORF">SLS63_011128</name>
</gene>
<evidence type="ECO:0000256" key="4">
    <source>
        <dbReference type="ARBA" id="ARBA00022833"/>
    </source>
</evidence>
<dbReference type="SMART" id="SM00849">
    <property type="entry name" value="Lactamase_B"/>
    <property type="match status" value="1"/>
</dbReference>
<dbReference type="SUPFAM" id="SSF53474">
    <property type="entry name" value="alpha/beta-Hydrolases"/>
    <property type="match status" value="1"/>
</dbReference>
<evidence type="ECO:0000256" key="2">
    <source>
        <dbReference type="ARBA" id="ARBA00022723"/>
    </source>
</evidence>
<sequence length="671" mass="73944">MAADSETIVNSLHPSVVDKIDPDFARIYNLYQAPKLRADQVPYEEYNKDRAKYTFPTHEVQGPCPDVDSVTVHKVPTTAPVGEIAVQVIKPTGDAIAKGGLSRDGRLPAYLDFHGGGFVIGNLATDELFCKTVAQEVGCVAVNVEYRTSPEYPHPTPVQDSFDALKWVVAHGDTLGIDTSRLAVGGYSAGGCIAAALALLVRDDPALPPLKLQLLVVPVLDARFVPEEGSCDPKTVPYESYVTLEHAPCLPLNRLRWFYNLWLGRGKERIEKANDFRASPMVAGDFSRLAPASIHSAEIDPLVDEGRVYHDKLLAARTPSDLKVYKGVAHPFGHWAVIDTTSWISGLPTNVFFEPPIKGYDELSIPSYSFLIEHPSGRKLIFDLGARKDWENLSPATAGLIARFGPAKLEVKKGVREQLEEHGVHGSSIEGIIWSHWHFDHTGDPSTFDAHTALIVGPGFKEALVPGYPTNQDSVILESDYAGREIREIAFTPEKKIGRFEAFDYFGDGSYYILNAPGHAIGHICALARVTSNPDSYIFMGGDASHQAGEFRPSKYLPLPDSIAPHPLDFHSATPCPGALFEHLLRGGDRTKQFLDIAKDGISLDVDEAQRTVGKLQEADAHNNILVVIAHDKGLLPYLDFFPKYANDFTSKNWDERGRWAFLRDYKEALE</sequence>
<dbReference type="InterPro" id="IPR029058">
    <property type="entry name" value="AB_hydrolase_fold"/>
</dbReference>
<keyword evidence="2" id="KW-0479">Metal-binding</keyword>
<keyword evidence="3" id="KW-0378">Hydrolase</keyword>
<dbReference type="Gene3D" id="3.40.50.1820">
    <property type="entry name" value="alpha/beta hydrolase"/>
    <property type="match status" value="1"/>
</dbReference>
<dbReference type="InterPro" id="IPR013094">
    <property type="entry name" value="AB_hydrolase_3"/>
</dbReference>
<dbReference type="Pfam" id="PF07859">
    <property type="entry name" value="Abhydrolase_3"/>
    <property type="match status" value="1"/>
</dbReference>
<name>A0ABR1NUZ6_DIAER</name>
<dbReference type="CDD" id="cd07730">
    <property type="entry name" value="metallo-hydrolase-like_MBL-fold"/>
    <property type="match status" value="1"/>
</dbReference>
<dbReference type="Proteomes" id="UP001430848">
    <property type="component" value="Unassembled WGS sequence"/>
</dbReference>
<dbReference type="SUPFAM" id="SSF56281">
    <property type="entry name" value="Metallo-hydrolase/oxidoreductase"/>
    <property type="match status" value="1"/>
</dbReference>
<keyword evidence="4" id="KW-0862">Zinc</keyword>